<dbReference type="STRING" id="1440763.BJI69_05795"/>
<reference evidence="3" key="1">
    <citation type="submission" date="2016-09" db="EMBL/GenBank/DDBJ databases">
        <authorList>
            <person name="Lysoe E."/>
        </authorList>
    </citation>
    <scope>NUCLEOTIDE SEQUENCE [LARGE SCALE GENOMIC DNA]</scope>
    <source>
        <strain evidence="3">LJ96T</strain>
    </source>
</reference>
<dbReference type="InterPro" id="IPR029069">
    <property type="entry name" value="HotDog_dom_sf"/>
</dbReference>
<dbReference type="EMBL" id="CP017480">
    <property type="protein sequence ID" value="APG03477.1"/>
    <property type="molecule type" value="Genomic_DNA"/>
</dbReference>
<dbReference type="InterPro" id="IPR054545">
    <property type="entry name" value="ApeI-like"/>
</dbReference>
<name>A0A1L3ER70_9GAMM</name>
<evidence type="ECO:0000313" key="2">
    <source>
        <dbReference type="EMBL" id="APG03477.1"/>
    </source>
</evidence>
<dbReference type="Proteomes" id="UP000182987">
    <property type="component" value="Chromosome"/>
</dbReference>
<dbReference type="Gene3D" id="3.10.129.10">
    <property type="entry name" value="Hotdog Thioesterase"/>
    <property type="match status" value="1"/>
</dbReference>
<evidence type="ECO:0000259" key="1">
    <source>
        <dbReference type="Pfam" id="PF22818"/>
    </source>
</evidence>
<proteinExistence type="predicted"/>
<protein>
    <submittedName>
        <fullName evidence="2">Hydroxymyristoyl-ACP dehydratase</fullName>
    </submittedName>
</protein>
<keyword evidence="3" id="KW-1185">Reference proteome</keyword>
<sequence>MTDTDDLASHVRPLRFDAAHPSFAGHFPGRPIVAGVLLIEQAAEALREWRGKGVRQVIDAKFLAPLLPDENAELELVALAEGRYRFTVRRDADTLLRGTLEATA</sequence>
<evidence type="ECO:0000313" key="3">
    <source>
        <dbReference type="Proteomes" id="UP000182987"/>
    </source>
</evidence>
<dbReference type="RefSeq" id="WP_046966960.1">
    <property type="nucleotide sequence ID" value="NZ_CP017480.1"/>
</dbReference>
<feature type="domain" description="ApeI dehydratase-like" evidence="1">
    <location>
        <begin position="14"/>
        <end position="93"/>
    </location>
</feature>
<dbReference type="AlphaFoldDB" id="A0A1L3ER70"/>
<organism evidence="2 3">
    <name type="scientific">Luteibacter rhizovicinus DSM 16549</name>
    <dbReference type="NCBI Taxonomy" id="1440763"/>
    <lineage>
        <taxon>Bacteria</taxon>
        <taxon>Pseudomonadati</taxon>
        <taxon>Pseudomonadota</taxon>
        <taxon>Gammaproteobacteria</taxon>
        <taxon>Lysobacterales</taxon>
        <taxon>Rhodanobacteraceae</taxon>
        <taxon>Luteibacter</taxon>
    </lineage>
</organism>
<dbReference type="Pfam" id="PF22818">
    <property type="entry name" value="ApeI-like"/>
    <property type="match status" value="1"/>
</dbReference>
<accession>A0A1L3ER70</accession>
<dbReference type="KEGG" id="lrz:BJI69_05795"/>
<gene>
    <name evidence="2" type="ORF">BJI69_05795</name>
</gene>
<dbReference type="SUPFAM" id="SSF54637">
    <property type="entry name" value="Thioesterase/thiol ester dehydrase-isomerase"/>
    <property type="match status" value="1"/>
</dbReference>